<dbReference type="SUPFAM" id="SSF48179">
    <property type="entry name" value="6-phosphogluconate dehydrogenase C-terminal domain-like"/>
    <property type="match status" value="1"/>
</dbReference>
<evidence type="ECO:0000313" key="3">
    <source>
        <dbReference type="EMBL" id="BDZ45514.1"/>
    </source>
</evidence>
<sequence length="218" mass="21830">MTRVGWIGLGAMGAPMARVAAQDHEVVAYDIAPGAAAALADAGVSTAGSAADAARGVDVLAVMVATPDQVESVLFGENGAAAHLPADAVVMVMGTVGPEPMVAWSAALPHLVDAPVSGGVARAQTGDLLMMYSGSDADVLQTQSVRAALASRSARVGSAPGEGQKVKLVNQLLCGSHIAVAAEALAFASAMGLDTRACWEVIRHGAAASFMLDDRGRG</sequence>
<dbReference type="Pfam" id="PF14833">
    <property type="entry name" value="NAD_binding_11"/>
    <property type="match status" value="1"/>
</dbReference>
<reference evidence="4" key="1">
    <citation type="journal article" date="2019" name="Int. J. Syst. Evol. Microbiol.">
        <title>The Global Catalogue of Microorganisms (GCM) 10K type strain sequencing project: providing services to taxonomists for standard genome sequencing and annotation.</title>
        <authorList>
            <consortium name="The Broad Institute Genomics Platform"/>
            <consortium name="The Broad Institute Genome Sequencing Center for Infectious Disease"/>
            <person name="Wu L."/>
            <person name="Ma J."/>
        </authorList>
    </citation>
    <scope>NUCLEOTIDE SEQUENCE [LARGE SCALE GENOMIC DNA]</scope>
    <source>
        <strain evidence="4">NBRC 108725</strain>
    </source>
</reference>
<evidence type="ECO:0000259" key="1">
    <source>
        <dbReference type="Pfam" id="PF03446"/>
    </source>
</evidence>
<accession>A0ABM8GBA5</accession>
<dbReference type="InterPro" id="IPR029154">
    <property type="entry name" value="HIBADH-like_NADP-bd"/>
</dbReference>
<keyword evidence="4" id="KW-1185">Reference proteome</keyword>
<dbReference type="Proteomes" id="UP001321498">
    <property type="component" value="Chromosome"/>
</dbReference>
<evidence type="ECO:0000259" key="2">
    <source>
        <dbReference type="Pfam" id="PF14833"/>
    </source>
</evidence>
<evidence type="ECO:0008006" key="5">
    <source>
        <dbReference type="Google" id="ProtNLM"/>
    </source>
</evidence>
<dbReference type="InterPro" id="IPR036291">
    <property type="entry name" value="NAD(P)-bd_dom_sf"/>
</dbReference>
<organism evidence="3 4">
    <name type="scientific">Naasia aerilata</name>
    <dbReference type="NCBI Taxonomy" id="1162966"/>
    <lineage>
        <taxon>Bacteria</taxon>
        <taxon>Bacillati</taxon>
        <taxon>Actinomycetota</taxon>
        <taxon>Actinomycetes</taxon>
        <taxon>Micrococcales</taxon>
        <taxon>Microbacteriaceae</taxon>
        <taxon>Naasia</taxon>
    </lineage>
</organism>
<dbReference type="InterPro" id="IPR008927">
    <property type="entry name" value="6-PGluconate_DH-like_C_sf"/>
</dbReference>
<evidence type="ECO:0000313" key="4">
    <source>
        <dbReference type="Proteomes" id="UP001321498"/>
    </source>
</evidence>
<proteinExistence type="predicted"/>
<name>A0ABM8GBA5_9MICO</name>
<feature type="domain" description="6-phosphogluconate dehydrogenase NADP-binding" evidence="1">
    <location>
        <begin position="3"/>
        <end position="153"/>
    </location>
</feature>
<dbReference type="InterPro" id="IPR006115">
    <property type="entry name" value="6PGDH_NADP-bd"/>
</dbReference>
<dbReference type="EMBL" id="AP027731">
    <property type="protein sequence ID" value="BDZ45514.1"/>
    <property type="molecule type" value="Genomic_DNA"/>
</dbReference>
<dbReference type="SUPFAM" id="SSF51735">
    <property type="entry name" value="NAD(P)-binding Rossmann-fold domains"/>
    <property type="match status" value="1"/>
</dbReference>
<dbReference type="Pfam" id="PF03446">
    <property type="entry name" value="NAD_binding_2"/>
    <property type="match status" value="1"/>
</dbReference>
<dbReference type="InterPro" id="IPR013328">
    <property type="entry name" value="6PGD_dom2"/>
</dbReference>
<dbReference type="Gene3D" id="3.40.50.720">
    <property type="entry name" value="NAD(P)-binding Rossmann-like Domain"/>
    <property type="match status" value="1"/>
</dbReference>
<feature type="domain" description="3-hydroxyisobutyrate dehydrogenase-like NAD-binding" evidence="2">
    <location>
        <begin position="161"/>
        <end position="215"/>
    </location>
</feature>
<protein>
    <recommendedName>
        <fullName evidence="5">NAD(P)-dependent oxidoreductase</fullName>
    </recommendedName>
</protein>
<gene>
    <name evidence="3" type="ORF">GCM10025866_14230</name>
</gene>
<dbReference type="PANTHER" id="PTHR43060">
    <property type="entry name" value="3-HYDROXYISOBUTYRATE DEHYDROGENASE-LIKE 1, MITOCHONDRIAL-RELATED"/>
    <property type="match status" value="1"/>
</dbReference>
<dbReference type="Gene3D" id="1.10.1040.10">
    <property type="entry name" value="N-(1-d-carboxylethyl)-l-norvaline Dehydrogenase, domain 2"/>
    <property type="match status" value="1"/>
</dbReference>